<evidence type="ECO:0000313" key="22">
    <source>
        <dbReference type="EMBL" id="KAJ1122520.1"/>
    </source>
</evidence>
<evidence type="ECO:0000256" key="13">
    <source>
        <dbReference type="ARBA" id="ARBA00023180"/>
    </source>
</evidence>
<dbReference type="GO" id="GO:0008013">
    <property type="term" value="F:beta-catenin binding"/>
    <property type="evidence" value="ECO:0007669"/>
    <property type="project" value="TreeGrafter"/>
</dbReference>
<dbReference type="AlphaFoldDB" id="A0AAV7P2K5"/>
<dbReference type="EMBL" id="JANPWB010000011">
    <property type="protein sequence ID" value="KAJ1122520.1"/>
    <property type="molecule type" value="Genomic_DNA"/>
</dbReference>
<dbReference type="GO" id="GO:0005912">
    <property type="term" value="C:adherens junction"/>
    <property type="evidence" value="ECO:0007669"/>
    <property type="project" value="TreeGrafter"/>
</dbReference>
<dbReference type="GO" id="GO:0005737">
    <property type="term" value="C:cytoplasm"/>
    <property type="evidence" value="ECO:0007669"/>
    <property type="project" value="UniProtKB-SubCell"/>
</dbReference>
<dbReference type="GO" id="GO:0000902">
    <property type="term" value="P:cell morphogenesis"/>
    <property type="evidence" value="ECO:0007669"/>
    <property type="project" value="TreeGrafter"/>
</dbReference>
<keyword evidence="8" id="KW-0677">Repeat</keyword>
<evidence type="ECO:0000256" key="8">
    <source>
        <dbReference type="ARBA" id="ARBA00022737"/>
    </source>
</evidence>
<dbReference type="InterPro" id="IPR002126">
    <property type="entry name" value="Cadherin-like_dom"/>
</dbReference>
<evidence type="ECO:0000313" key="23">
    <source>
        <dbReference type="Proteomes" id="UP001066276"/>
    </source>
</evidence>
<dbReference type="InterPro" id="IPR015919">
    <property type="entry name" value="Cadherin-like_sf"/>
</dbReference>
<keyword evidence="11 19" id="KW-1133">Transmembrane helix</keyword>
<feature type="domain" description="Cadherin" evidence="21">
    <location>
        <begin position="58"/>
        <end position="141"/>
    </location>
</feature>
<dbReference type="InterPro" id="IPR020894">
    <property type="entry name" value="Cadherin_CS"/>
</dbReference>
<dbReference type="GO" id="GO:0005509">
    <property type="term" value="F:calcium ion binding"/>
    <property type="evidence" value="ECO:0007669"/>
    <property type="project" value="UniProtKB-UniRule"/>
</dbReference>
<feature type="domain" description="Cadherin" evidence="21">
    <location>
        <begin position="252"/>
        <end position="373"/>
    </location>
</feature>
<keyword evidence="4" id="KW-0963">Cytoplasm</keyword>
<dbReference type="Pfam" id="PF00028">
    <property type="entry name" value="Cadherin"/>
    <property type="match status" value="3"/>
</dbReference>
<dbReference type="FunFam" id="2.60.40.60:FF:000011">
    <property type="entry name" value="Cadherin 1"/>
    <property type="match status" value="1"/>
</dbReference>
<keyword evidence="3" id="KW-1003">Cell membrane</keyword>
<organism evidence="22 23">
    <name type="scientific">Pleurodeles waltl</name>
    <name type="common">Iberian ribbed newt</name>
    <dbReference type="NCBI Taxonomy" id="8319"/>
    <lineage>
        <taxon>Eukaryota</taxon>
        <taxon>Metazoa</taxon>
        <taxon>Chordata</taxon>
        <taxon>Craniata</taxon>
        <taxon>Vertebrata</taxon>
        <taxon>Euteleostomi</taxon>
        <taxon>Amphibia</taxon>
        <taxon>Batrachia</taxon>
        <taxon>Caudata</taxon>
        <taxon>Salamandroidea</taxon>
        <taxon>Salamandridae</taxon>
        <taxon>Pleurodelinae</taxon>
        <taxon>Pleurodeles</taxon>
    </lineage>
</organism>
<keyword evidence="7 20" id="KW-0732">Signal</keyword>
<feature type="compositionally biased region" description="Polar residues" evidence="18">
    <location>
        <begin position="738"/>
        <end position="749"/>
    </location>
</feature>
<evidence type="ECO:0000256" key="7">
    <source>
        <dbReference type="ARBA" id="ARBA00022729"/>
    </source>
</evidence>
<dbReference type="PROSITE" id="PS00232">
    <property type="entry name" value="CADHERIN_1"/>
    <property type="match status" value="1"/>
</dbReference>
<feature type="domain" description="Cadherin" evidence="21">
    <location>
        <begin position="142"/>
        <end position="251"/>
    </location>
</feature>
<dbReference type="GO" id="GO:0045296">
    <property type="term" value="F:cadherin binding"/>
    <property type="evidence" value="ECO:0007669"/>
    <property type="project" value="TreeGrafter"/>
</dbReference>
<dbReference type="GO" id="GO:0016477">
    <property type="term" value="P:cell migration"/>
    <property type="evidence" value="ECO:0007669"/>
    <property type="project" value="TreeGrafter"/>
</dbReference>
<keyword evidence="10" id="KW-0130">Cell adhesion</keyword>
<keyword evidence="6" id="KW-0479">Metal-binding</keyword>
<evidence type="ECO:0000256" key="19">
    <source>
        <dbReference type="SAM" id="Phobius"/>
    </source>
</evidence>
<dbReference type="SMART" id="SM00112">
    <property type="entry name" value="CA"/>
    <property type="match status" value="4"/>
</dbReference>
<comment type="caution">
    <text evidence="22">The sequence shown here is derived from an EMBL/GenBank/DDBJ whole genome shotgun (WGS) entry which is preliminary data.</text>
</comment>
<evidence type="ECO:0000256" key="3">
    <source>
        <dbReference type="ARBA" id="ARBA00022475"/>
    </source>
</evidence>
<keyword evidence="12 19" id="KW-0472">Membrane</keyword>
<dbReference type="GO" id="GO:0007156">
    <property type="term" value="P:homophilic cell adhesion via plasma membrane adhesion molecules"/>
    <property type="evidence" value="ECO:0007669"/>
    <property type="project" value="InterPro"/>
</dbReference>
<sequence>MAGLTQLFILLLAGASLFLSESLKTLRRSKRRWVLTTIVLEEGDRGPFPKLAGELFNDRSVNISIKYLISGPGVDEFPEPGLFTVDDTDGKVFVHRTIDREKTPLFVVRFDVADRASGTIVDKSLIFNVEVRDKNDNAPKFEKDVVNITLKETFSFENPVFQMHAFDDDKEDTANSDVIYSIVSQSPSTSGVTFSVDPKNGLIRGKGCLNYEAAKQIQIIVKAGDNGSPALSSSATVNIFVEDGNNHMPVIIDQKYEGAILEGTKSQNISRIRVEDKDTPKTPAWRAKFKILSGNEKGNFNITTDPETNEGILAVIKPLDFEGLALKKLQISVENEEPFASCVKGTMTRPDTSPASTISMNVKILDANDAPYFNPGKLIIREKEGIEPGTVLAKCNATDPDVVPNKIRYKVAYDPEGWVTVDENTGVVTSVKELDSESPFLNNSVYSILIHAVDDGEPPQTGTGTILLHVADINDNAPYLLSPYMEVCDQVKNPVLVIHAADKDKDPFAGPFTFEMSDETRIAKDTWKLGNTNDGSAELQILKNLPKGNHTVGMNIYDRQGHSATENLVVRMCSCPDGRVCEKLEPAAHFLGGGSIAVMLAALMLFILAFLLLTCLVCGSSKKSGGLPPFDDGNQTLIKYNEEGGSSLTQASPGVFSPAAKVGNDPEIQIKNRNAVGASPMSGIKGPEKKDMWTAQFPRSSVVDGDSLGQNKRSLGQAAVGLSPVGTSRQSKSDKWTARSSSGMPSPRQSQRENMYEISNGRYGTRLHSQNAPKDAFIEHVGELVTNRLHGLRDYEDDLISYKPCIYAYEGELERIESVDSFTFPDDMDNNFLDHLGPKFAALGDICRQ</sequence>
<comment type="function">
    <text evidence="14">Cadherins are calcium-dependent cell adhesion proteins. They preferentially interact with themselves in a homophilic manner in connecting cells; cadherins may thus contribute to the sorting of heterogeneous cell types. Ligand for integrins alpha-E/beta-7, ITGAE:ITGAB7, alpha-4/beta-7, ITGA4:ITGAB7 and alpha-4/beta-1, ITGA4:ITGAB1 through which modulates CD4(+) T cells activation.</text>
</comment>
<dbReference type="SUPFAM" id="SSF49313">
    <property type="entry name" value="Cadherin-like"/>
    <property type="match status" value="5"/>
</dbReference>
<evidence type="ECO:0000256" key="11">
    <source>
        <dbReference type="ARBA" id="ARBA00022989"/>
    </source>
</evidence>
<feature type="transmembrane region" description="Helical" evidence="19">
    <location>
        <begin position="590"/>
        <end position="613"/>
    </location>
</feature>
<dbReference type="Gene3D" id="4.10.900.10">
    <property type="entry name" value="TCF3-CBD (Catenin binding domain)"/>
    <property type="match status" value="1"/>
</dbReference>
<dbReference type="PANTHER" id="PTHR24027:SF78">
    <property type="entry name" value="CADHERIN-LIKE PROTEIN 26"/>
    <property type="match status" value="1"/>
</dbReference>
<evidence type="ECO:0000256" key="12">
    <source>
        <dbReference type="ARBA" id="ARBA00023136"/>
    </source>
</evidence>
<dbReference type="PANTHER" id="PTHR24027">
    <property type="entry name" value="CADHERIN-23"/>
    <property type="match status" value="1"/>
</dbReference>
<dbReference type="FunFam" id="2.60.40.60:FF:000019">
    <property type="entry name" value="Cadherin 2"/>
    <property type="match status" value="1"/>
</dbReference>
<dbReference type="FunFam" id="2.60.40.60:FF:000158">
    <property type="entry name" value="Dachsous cadherin-related 1"/>
    <property type="match status" value="1"/>
</dbReference>
<feature type="domain" description="Cadherin" evidence="21">
    <location>
        <begin position="384"/>
        <end position="480"/>
    </location>
</feature>
<evidence type="ECO:0000256" key="4">
    <source>
        <dbReference type="ARBA" id="ARBA00022490"/>
    </source>
</evidence>
<evidence type="ECO:0000256" key="17">
    <source>
        <dbReference type="PROSITE-ProRule" id="PRU00043"/>
    </source>
</evidence>
<dbReference type="InterPro" id="IPR039808">
    <property type="entry name" value="Cadherin"/>
</dbReference>
<dbReference type="GO" id="GO:0007043">
    <property type="term" value="P:cell-cell junction assembly"/>
    <property type="evidence" value="ECO:0007669"/>
    <property type="project" value="TreeGrafter"/>
</dbReference>
<keyword evidence="9 17" id="KW-0106">Calcium</keyword>
<evidence type="ECO:0000256" key="6">
    <source>
        <dbReference type="ARBA" id="ARBA00022723"/>
    </source>
</evidence>
<name>A0AAV7P2K5_PLEWA</name>
<dbReference type="GO" id="GO:0016342">
    <property type="term" value="C:catenin complex"/>
    <property type="evidence" value="ECO:0007669"/>
    <property type="project" value="TreeGrafter"/>
</dbReference>
<dbReference type="FunFam" id="2.60.40.60:FF:000031">
    <property type="entry name" value="Cadherin 3"/>
    <property type="match status" value="1"/>
</dbReference>
<dbReference type="PROSITE" id="PS50268">
    <property type="entry name" value="CADHERIN_2"/>
    <property type="match status" value="4"/>
</dbReference>
<dbReference type="FunFam" id="2.60.40.60:FF:000095">
    <property type="entry name" value="Cadherin 13"/>
    <property type="match status" value="1"/>
</dbReference>
<evidence type="ECO:0000256" key="9">
    <source>
        <dbReference type="ARBA" id="ARBA00022837"/>
    </source>
</evidence>
<evidence type="ECO:0000256" key="10">
    <source>
        <dbReference type="ARBA" id="ARBA00022889"/>
    </source>
</evidence>
<evidence type="ECO:0000256" key="16">
    <source>
        <dbReference type="ARBA" id="ARBA00069031"/>
    </source>
</evidence>
<evidence type="ECO:0000256" key="15">
    <source>
        <dbReference type="ARBA" id="ARBA00062925"/>
    </source>
</evidence>
<feature type="region of interest" description="Disordered" evidence="18">
    <location>
        <begin position="716"/>
        <end position="753"/>
    </location>
</feature>
<comment type="subunit">
    <text evidence="15">Homodimer. Component of a cadherin:catenin adhesion complex composed of at least of CDH26, beta-catenin/CTNNB1, alpha-catenin/CTNNA1 and p120 catenin/CTNND1.</text>
</comment>
<dbReference type="GO" id="GO:0044331">
    <property type="term" value="P:cell-cell adhesion mediated by cadherin"/>
    <property type="evidence" value="ECO:0007669"/>
    <property type="project" value="TreeGrafter"/>
</dbReference>
<dbReference type="InterPro" id="IPR027397">
    <property type="entry name" value="Catenin-bd_sf"/>
</dbReference>
<evidence type="ECO:0000256" key="20">
    <source>
        <dbReference type="SAM" id="SignalP"/>
    </source>
</evidence>
<dbReference type="Gene3D" id="2.60.40.60">
    <property type="entry name" value="Cadherins"/>
    <property type="match status" value="5"/>
</dbReference>
<keyword evidence="5 19" id="KW-0812">Transmembrane</keyword>
<dbReference type="GO" id="GO:0034332">
    <property type="term" value="P:adherens junction organization"/>
    <property type="evidence" value="ECO:0007669"/>
    <property type="project" value="TreeGrafter"/>
</dbReference>
<evidence type="ECO:0000256" key="5">
    <source>
        <dbReference type="ARBA" id="ARBA00022692"/>
    </source>
</evidence>
<protein>
    <recommendedName>
        <fullName evidence="16">Cadherin-like protein 26</fullName>
    </recommendedName>
</protein>
<reference evidence="22" key="1">
    <citation type="journal article" date="2022" name="bioRxiv">
        <title>Sequencing and chromosome-scale assembly of the giantPleurodeles waltlgenome.</title>
        <authorList>
            <person name="Brown T."/>
            <person name="Elewa A."/>
            <person name="Iarovenko S."/>
            <person name="Subramanian E."/>
            <person name="Araus A.J."/>
            <person name="Petzold A."/>
            <person name="Susuki M."/>
            <person name="Suzuki K.-i.T."/>
            <person name="Hayashi T."/>
            <person name="Toyoda A."/>
            <person name="Oliveira C."/>
            <person name="Osipova E."/>
            <person name="Leigh N.D."/>
            <person name="Simon A."/>
            <person name="Yun M.H."/>
        </authorList>
    </citation>
    <scope>NUCLEOTIDE SEQUENCE</scope>
    <source>
        <strain evidence="22">20211129_DDA</strain>
        <tissue evidence="22">Liver</tissue>
    </source>
</reference>
<dbReference type="CDD" id="cd11304">
    <property type="entry name" value="Cadherin_repeat"/>
    <property type="match status" value="4"/>
</dbReference>
<gene>
    <name evidence="22" type="ORF">NDU88_001006</name>
</gene>
<feature type="chain" id="PRO_5043529625" description="Cadherin-like protein 26" evidence="20">
    <location>
        <begin position="23"/>
        <end position="849"/>
    </location>
</feature>
<keyword evidence="23" id="KW-1185">Reference proteome</keyword>
<dbReference type="PRINTS" id="PR00205">
    <property type="entry name" value="CADHERIN"/>
</dbReference>
<keyword evidence="13" id="KW-0325">Glycoprotein</keyword>
<evidence type="ECO:0000256" key="18">
    <source>
        <dbReference type="SAM" id="MobiDB-lite"/>
    </source>
</evidence>
<feature type="signal peptide" evidence="20">
    <location>
        <begin position="1"/>
        <end position="22"/>
    </location>
</feature>
<evidence type="ECO:0000259" key="21">
    <source>
        <dbReference type="PROSITE" id="PS50268"/>
    </source>
</evidence>
<proteinExistence type="predicted"/>
<evidence type="ECO:0000256" key="1">
    <source>
        <dbReference type="ARBA" id="ARBA00004251"/>
    </source>
</evidence>
<evidence type="ECO:0000256" key="2">
    <source>
        <dbReference type="ARBA" id="ARBA00004496"/>
    </source>
</evidence>
<dbReference type="Proteomes" id="UP001066276">
    <property type="component" value="Chromosome 7"/>
</dbReference>
<dbReference type="GO" id="GO:0016339">
    <property type="term" value="P:calcium-dependent cell-cell adhesion via plasma membrane cell adhesion molecules"/>
    <property type="evidence" value="ECO:0007669"/>
    <property type="project" value="TreeGrafter"/>
</dbReference>
<comment type="subcellular location">
    <subcellularLocation>
        <location evidence="1">Cell membrane</location>
        <topology evidence="1">Single-pass type I membrane protein</topology>
    </subcellularLocation>
    <subcellularLocation>
        <location evidence="2">Cytoplasm</location>
    </subcellularLocation>
</comment>
<accession>A0AAV7P2K5</accession>
<evidence type="ECO:0000256" key="14">
    <source>
        <dbReference type="ARBA" id="ARBA00059993"/>
    </source>
</evidence>